<gene>
    <name evidence="1" type="primary">z001L</name>
    <name evidence="1" type="ORF">ATCV1_z001L</name>
</gene>
<organism evidence="1 2">
    <name type="scientific">Chlorovirus heliozoae</name>
    <dbReference type="NCBI Taxonomy" id="322019"/>
    <lineage>
        <taxon>Viruses</taxon>
        <taxon>Varidnaviria</taxon>
        <taxon>Bamfordvirae</taxon>
        <taxon>Nucleocytoviricota</taxon>
        <taxon>Megaviricetes</taxon>
        <taxon>Algavirales</taxon>
        <taxon>Phycodnaviridae</taxon>
        <taxon>Chlorovirus</taxon>
    </lineage>
</organism>
<accession>A7K7W1</accession>
<evidence type="ECO:0000313" key="1">
    <source>
        <dbReference type="EMBL" id="ABT16135.1"/>
    </source>
</evidence>
<evidence type="ECO:0000313" key="2">
    <source>
        <dbReference type="Proteomes" id="UP000202420"/>
    </source>
</evidence>
<proteinExistence type="predicted"/>
<reference evidence="1 2" key="1">
    <citation type="submission" date="2006-09" db="EMBL/GenBank/DDBJ databases">
        <title>Sequence and annotation of the 288-kb ATCV-1 virus that infects an endosymbiotic Chlorella strain of the heliozoon Acanthocystis turfacea.</title>
        <authorList>
            <person name="Fitzgerald L.A."/>
            <person name="Graves M.V."/>
            <person name="Li X."/>
            <person name="Pfitzner A.J.P."/>
            <person name="Hartigan J."/>
            <person name="Van Etten J.L."/>
        </authorList>
    </citation>
    <scope>NUCLEOTIDE SEQUENCE [LARGE SCALE GENOMIC DNA]</scope>
    <source>
        <strain evidence="1 2">ATCV-1</strain>
    </source>
</reference>
<dbReference type="GeneID" id="5470910"/>
<protein>
    <submittedName>
        <fullName evidence="1">Uncharacterized protein z001L</fullName>
    </submittedName>
</protein>
<dbReference type="Proteomes" id="UP000202420">
    <property type="component" value="Segment"/>
</dbReference>
<dbReference type="KEGG" id="vg:5470910"/>
<keyword evidence="2" id="KW-1185">Reference proteome</keyword>
<name>A7K7W1_9PHYC</name>
<dbReference type="RefSeq" id="YP_001426482.1">
    <property type="nucleotide sequence ID" value="NC_008724.1"/>
</dbReference>
<sequence>MKNILEHNLSGKGNPCFLFAAEAMVVKKSRVYLRLLHLHSSQPAGCGVCSEKVRAASGLSRKSSSCNHICTMVLPSKSEWQ</sequence>
<dbReference type="EMBL" id="EF101928">
    <property type="protein sequence ID" value="ABT16135.1"/>
    <property type="molecule type" value="Genomic_DNA"/>
</dbReference>